<evidence type="ECO:0000313" key="8">
    <source>
        <dbReference type="Proteomes" id="UP001161247"/>
    </source>
</evidence>
<evidence type="ECO:0000256" key="3">
    <source>
        <dbReference type="ARBA" id="ARBA00022525"/>
    </source>
</evidence>
<sequence length="454" mass="48805">MAFHSGGSTVLPLFFLLLPILLTTLLFPFQASQAEALATTSSNSTNIILRVTKDPETLQHTTIVQQRTPLVPIKLAVDLGGEALWVACEENGYKSSSFEVVRCGSATCATAGFTFCADSCAANPRPWYCDRNACVTTPVNPFTNIHGYAYSGGQAADDVLGLLLLLGSSNAARGLALANRFVFTCVPVWFSEGLARGVKGIAGLGANPGALPTQLSHTFNFLRRKFVVCLSSSTKSSSGFVAFGESVPLKSDISKSLIYTPIVKHPVGKKYNRVREFSEYYVGLKSIKINGKPVPLNTTLLSFDEGGNGGTKISTADPYTVLESSIYQNVIKAFLREIPSNVARVAPVKPFGACFKLGSLVVPPIDLVFQSNQKGGSSSVWRISGTNLMVRVNKDVACLGFVEYRKNLVNRAAVSIGAHQIEETLLEFDLILSRVGFSPSLLSRKTSCALQLQI</sequence>
<protein>
    <submittedName>
        <fullName evidence="7">OLC1v1005713C1</fullName>
    </submittedName>
</protein>
<reference evidence="7" key="1">
    <citation type="submission" date="2023-03" db="EMBL/GenBank/DDBJ databases">
        <authorList>
            <person name="Julca I."/>
        </authorList>
    </citation>
    <scope>NUCLEOTIDE SEQUENCE</scope>
</reference>
<dbReference type="InterPro" id="IPR001461">
    <property type="entry name" value="Aspartic_peptidase_A1"/>
</dbReference>
<dbReference type="GO" id="GO:0005576">
    <property type="term" value="C:extracellular region"/>
    <property type="evidence" value="ECO:0007669"/>
    <property type="project" value="UniProtKB-SubCell"/>
</dbReference>
<dbReference type="EMBL" id="OX459122">
    <property type="protein sequence ID" value="CAI9106531.1"/>
    <property type="molecule type" value="Genomic_DNA"/>
</dbReference>
<dbReference type="Proteomes" id="UP001161247">
    <property type="component" value="Chromosome 5"/>
</dbReference>
<keyword evidence="4 5" id="KW-0732">Signal</keyword>
<accession>A0AAV1DGI5</accession>
<keyword evidence="3" id="KW-0964">Secreted</keyword>
<evidence type="ECO:0000313" key="7">
    <source>
        <dbReference type="EMBL" id="CAI9106531.1"/>
    </source>
</evidence>
<dbReference type="FunFam" id="2.40.70.10:FF:000041">
    <property type="entry name" value="Basic 7S globulin"/>
    <property type="match status" value="1"/>
</dbReference>
<dbReference type="Gene3D" id="2.40.70.10">
    <property type="entry name" value="Acid Proteases"/>
    <property type="match status" value="2"/>
</dbReference>
<evidence type="ECO:0000259" key="6">
    <source>
        <dbReference type="PROSITE" id="PS51767"/>
    </source>
</evidence>
<comment type="similarity">
    <text evidence="2">Belongs to the peptidase A1 family.</text>
</comment>
<dbReference type="PROSITE" id="PS51767">
    <property type="entry name" value="PEPTIDASE_A1"/>
    <property type="match status" value="1"/>
</dbReference>
<dbReference type="InterPro" id="IPR032799">
    <property type="entry name" value="TAXi_C"/>
</dbReference>
<proteinExistence type="inferred from homology"/>
<feature type="signal peptide" evidence="5">
    <location>
        <begin position="1"/>
        <end position="34"/>
    </location>
</feature>
<evidence type="ECO:0000256" key="4">
    <source>
        <dbReference type="ARBA" id="ARBA00022729"/>
    </source>
</evidence>
<organism evidence="7 8">
    <name type="scientific">Oldenlandia corymbosa var. corymbosa</name>
    <dbReference type="NCBI Taxonomy" id="529605"/>
    <lineage>
        <taxon>Eukaryota</taxon>
        <taxon>Viridiplantae</taxon>
        <taxon>Streptophyta</taxon>
        <taxon>Embryophyta</taxon>
        <taxon>Tracheophyta</taxon>
        <taxon>Spermatophyta</taxon>
        <taxon>Magnoliopsida</taxon>
        <taxon>eudicotyledons</taxon>
        <taxon>Gunneridae</taxon>
        <taxon>Pentapetalae</taxon>
        <taxon>asterids</taxon>
        <taxon>lamiids</taxon>
        <taxon>Gentianales</taxon>
        <taxon>Rubiaceae</taxon>
        <taxon>Rubioideae</taxon>
        <taxon>Spermacoceae</taxon>
        <taxon>Hedyotis-Oldenlandia complex</taxon>
        <taxon>Oldenlandia</taxon>
    </lineage>
</organism>
<evidence type="ECO:0000256" key="5">
    <source>
        <dbReference type="SAM" id="SignalP"/>
    </source>
</evidence>
<dbReference type="GO" id="GO:0004190">
    <property type="term" value="F:aspartic-type endopeptidase activity"/>
    <property type="evidence" value="ECO:0007669"/>
    <property type="project" value="InterPro"/>
</dbReference>
<dbReference type="GO" id="GO:0006508">
    <property type="term" value="P:proteolysis"/>
    <property type="evidence" value="ECO:0007669"/>
    <property type="project" value="InterPro"/>
</dbReference>
<dbReference type="InterPro" id="IPR032861">
    <property type="entry name" value="TAXi_N"/>
</dbReference>
<dbReference type="Pfam" id="PF14543">
    <property type="entry name" value="TAXi_N"/>
    <property type="match status" value="1"/>
</dbReference>
<dbReference type="InterPro" id="IPR033121">
    <property type="entry name" value="PEPTIDASE_A1"/>
</dbReference>
<comment type="subcellular location">
    <subcellularLocation>
        <location evidence="1">Secreted</location>
        <location evidence="1">Extracellular space</location>
    </subcellularLocation>
</comment>
<dbReference type="SUPFAM" id="SSF50630">
    <property type="entry name" value="Acid proteases"/>
    <property type="match status" value="1"/>
</dbReference>
<dbReference type="PANTHER" id="PTHR47965:SF22">
    <property type="entry name" value="EUKARYOTIC ASPARTYL PROTEASE FAMILY PROTEIN"/>
    <property type="match status" value="1"/>
</dbReference>
<evidence type="ECO:0000256" key="1">
    <source>
        <dbReference type="ARBA" id="ARBA00004239"/>
    </source>
</evidence>
<dbReference type="InterPro" id="IPR021109">
    <property type="entry name" value="Peptidase_aspartic_dom_sf"/>
</dbReference>
<keyword evidence="8" id="KW-1185">Reference proteome</keyword>
<feature type="chain" id="PRO_5043460506" evidence="5">
    <location>
        <begin position="35"/>
        <end position="454"/>
    </location>
</feature>
<dbReference type="PANTHER" id="PTHR47965">
    <property type="entry name" value="ASPARTYL PROTEASE-RELATED"/>
    <property type="match status" value="1"/>
</dbReference>
<evidence type="ECO:0000256" key="2">
    <source>
        <dbReference type="ARBA" id="ARBA00007447"/>
    </source>
</evidence>
<dbReference type="Pfam" id="PF14541">
    <property type="entry name" value="TAXi_C"/>
    <property type="match status" value="1"/>
</dbReference>
<gene>
    <name evidence="7" type="ORF">OLC1_LOCUS15014</name>
</gene>
<feature type="domain" description="Peptidase A1" evidence="6">
    <location>
        <begin position="60"/>
        <end position="438"/>
    </location>
</feature>
<dbReference type="AlphaFoldDB" id="A0AAV1DGI5"/>
<name>A0AAV1DGI5_OLDCO</name>